<sequence length="55" mass="6612">MVHKNQIKQQSDHDEILFIFITIKKKKVITRIKAQFKGAIKVYWVEDTMQLNPRI</sequence>
<evidence type="ECO:0000313" key="1">
    <source>
        <dbReference type="EMBL" id="MBX71689.1"/>
    </source>
</evidence>
<organism evidence="1">
    <name type="scientific">Rhizophora mucronata</name>
    <name type="common">Asiatic mangrove</name>
    <dbReference type="NCBI Taxonomy" id="61149"/>
    <lineage>
        <taxon>Eukaryota</taxon>
        <taxon>Viridiplantae</taxon>
        <taxon>Streptophyta</taxon>
        <taxon>Embryophyta</taxon>
        <taxon>Tracheophyta</taxon>
        <taxon>Spermatophyta</taxon>
        <taxon>Magnoliopsida</taxon>
        <taxon>eudicotyledons</taxon>
        <taxon>Gunneridae</taxon>
        <taxon>Pentapetalae</taxon>
        <taxon>rosids</taxon>
        <taxon>fabids</taxon>
        <taxon>Malpighiales</taxon>
        <taxon>Rhizophoraceae</taxon>
        <taxon>Rhizophora</taxon>
    </lineage>
</organism>
<reference evidence="1" key="1">
    <citation type="submission" date="2018-02" db="EMBL/GenBank/DDBJ databases">
        <title>Rhizophora mucronata_Transcriptome.</title>
        <authorList>
            <person name="Meera S.P."/>
            <person name="Sreeshan A."/>
            <person name="Augustine A."/>
        </authorList>
    </citation>
    <scope>NUCLEOTIDE SEQUENCE</scope>
    <source>
        <tissue evidence="1">Leaf</tissue>
    </source>
</reference>
<proteinExistence type="predicted"/>
<protein>
    <submittedName>
        <fullName evidence="1">Uncharacterized protein</fullName>
    </submittedName>
</protein>
<dbReference type="AlphaFoldDB" id="A0A2P2QXF2"/>
<dbReference type="EMBL" id="GGEC01091205">
    <property type="protein sequence ID" value="MBX71689.1"/>
    <property type="molecule type" value="Transcribed_RNA"/>
</dbReference>
<name>A0A2P2QXF2_RHIMU</name>
<accession>A0A2P2QXF2</accession>